<dbReference type="EMBL" id="GBRH01201939">
    <property type="protein sequence ID" value="JAD95956.1"/>
    <property type="molecule type" value="Transcribed_RNA"/>
</dbReference>
<dbReference type="AlphaFoldDB" id="A0A0A9E7A0"/>
<name>A0A0A9E7A0_ARUDO</name>
<reference evidence="1" key="1">
    <citation type="submission" date="2014-09" db="EMBL/GenBank/DDBJ databases">
        <authorList>
            <person name="Magalhaes I.L.F."/>
            <person name="Oliveira U."/>
            <person name="Santos F.R."/>
            <person name="Vidigal T.H.D.A."/>
            <person name="Brescovit A.D."/>
            <person name="Santos A.J."/>
        </authorList>
    </citation>
    <scope>NUCLEOTIDE SEQUENCE</scope>
    <source>
        <tissue evidence="1">Shoot tissue taken approximately 20 cm above the soil surface</tissue>
    </source>
</reference>
<evidence type="ECO:0000313" key="1">
    <source>
        <dbReference type="EMBL" id="JAD95956.1"/>
    </source>
</evidence>
<sequence length="22" mass="2535">MSLSLCESCFLFIYFPLPFCAC</sequence>
<accession>A0A0A9E7A0</accession>
<protein>
    <submittedName>
        <fullName evidence="1">Uncharacterized protein</fullName>
    </submittedName>
</protein>
<proteinExistence type="predicted"/>
<reference evidence="1" key="2">
    <citation type="journal article" date="2015" name="Data Brief">
        <title>Shoot transcriptome of the giant reed, Arundo donax.</title>
        <authorList>
            <person name="Barrero R.A."/>
            <person name="Guerrero F.D."/>
            <person name="Moolhuijzen P."/>
            <person name="Goolsby J.A."/>
            <person name="Tidwell J."/>
            <person name="Bellgard S.E."/>
            <person name="Bellgard M.I."/>
        </authorList>
    </citation>
    <scope>NUCLEOTIDE SEQUENCE</scope>
    <source>
        <tissue evidence="1">Shoot tissue taken approximately 20 cm above the soil surface</tissue>
    </source>
</reference>
<organism evidence="1">
    <name type="scientific">Arundo donax</name>
    <name type="common">Giant reed</name>
    <name type="synonym">Donax arundinaceus</name>
    <dbReference type="NCBI Taxonomy" id="35708"/>
    <lineage>
        <taxon>Eukaryota</taxon>
        <taxon>Viridiplantae</taxon>
        <taxon>Streptophyta</taxon>
        <taxon>Embryophyta</taxon>
        <taxon>Tracheophyta</taxon>
        <taxon>Spermatophyta</taxon>
        <taxon>Magnoliopsida</taxon>
        <taxon>Liliopsida</taxon>
        <taxon>Poales</taxon>
        <taxon>Poaceae</taxon>
        <taxon>PACMAD clade</taxon>
        <taxon>Arundinoideae</taxon>
        <taxon>Arundineae</taxon>
        <taxon>Arundo</taxon>
    </lineage>
</organism>